<evidence type="ECO:0000256" key="8">
    <source>
        <dbReference type="ARBA" id="ARBA00022840"/>
    </source>
</evidence>
<dbReference type="GO" id="GO:0005524">
    <property type="term" value="F:ATP binding"/>
    <property type="evidence" value="ECO:0007669"/>
    <property type="project" value="UniProtKB-UniRule"/>
</dbReference>
<evidence type="ECO:0000256" key="2">
    <source>
        <dbReference type="ARBA" id="ARBA00012513"/>
    </source>
</evidence>
<feature type="domain" description="Protein kinase" evidence="12">
    <location>
        <begin position="167"/>
        <end position="424"/>
    </location>
</feature>
<dbReference type="PROSITE" id="PS00107">
    <property type="entry name" value="PROTEIN_KINASE_ATP"/>
    <property type="match status" value="1"/>
</dbReference>
<evidence type="ECO:0000313" key="14">
    <source>
        <dbReference type="EMBL" id="KAK4875609.1"/>
    </source>
</evidence>
<dbReference type="InterPro" id="IPR017441">
    <property type="entry name" value="Protein_kinase_ATP_BS"/>
</dbReference>
<evidence type="ECO:0000256" key="1">
    <source>
        <dbReference type="ARBA" id="ARBA00006935"/>
    </source>
</evidence>
<keyword evidence="5" id="KW-0808">Transferase</keyword>
<evidence type="ECO:0000256" key="10">
    <source>
        <dbReference type="RuleBase" id="RU000304"/>
    </source>
</evidence>
<evidence type="ECO:0000259" key="13">
    <source>
        <dbReference type="PROSITE" id="PS51285"/>
    </source>
</evidence>
<protein>
    <recommendedName>
        <fullName evidence="2">non-specific serine/threonine protein kinase</fullName>
        <ecNumber evidence="2">2.7.11.1</ecNumber>
    </recommendedName>
</protein>
<organism evidence="14 15">
    <name type="scientific">Aquatica leii</name>
    <dbReference type="NCBI Taxonomy" id="1421715"/>
    <lineage>
        <taxon>Eukaryota</taxon>
        <taxon>Metazoa</taxon>
        <taxon>Ecdysozoa</taxon>
        <taxon>Arthropoda</taxon>
        <taxon>Hexapoda</taxon>
        <taxon>Insecta</taxon>
        <taxon>Pterygota</taxon>
        <taxon>Neoptera</taxon>
        <taxon>Endopterygota</taxon>
        <taxon>Coleoptera</taxon>
        <taxon>Polyphaga</taxon>
        <taxon>Elateriformia</taxon>
        <taxon>Elateroidea</taxon>
        <taxon>Lampyridae</taxon>
        <taxon>Luciolinae</taxon>
        <taxon>Aquatica</taxon>
    </lineage>
</organism>
<feature type="domain" description="PH" evidence="11">
    <location>
        <begin position="40"/>
        <end position="140"/>
    </location>
</feature>
<dbReference type="GO" id="GO:0004674">
    <property type="term" value="F:protein serine/threonine kinase activity"/>
    <property type="evidence" value="ECO:0007669"/>
    <property type="project" value="UniProtKB-KW"/>
</dbReference>
<dbReference type="PROSITE" id="PS50011">
    <property type="entry name" value="PROTEIN_KINASE_DOM"/>
    <property type="match status" value="1"/>
</dbReference>
<evidence type="ECO:0000256" key="4">
    <source>
        <dbReference type="ARBA" id="ARBA00022553"/>
    </source>
</evidence>
<dbReference type="InterPro" id="IPR011009">
    <property type="entry name" value="Kinase-like_dom_sf"/>
</dbReference>
<evidence type="ECO:0000313" key="15">
    <source>
        <dbReference type="Proteomes" id="UP001353858"/>
    </source>
</evidence>
<keyword evidence="4" id="KW-0597">Phosphoprotein</keyword>
<dbReference type="EC" id="2.7.11.1" evidence="2"/>
<comment type="similarity">
    <text evidence="1">Belongs to the protein kinase superfamily. AGC Ser/Thr protein kinase family. RAC subfamily.</text>
</comment>
<dbReference type="PROSITE" id="PS00108">
    <property type="entry name" value="PROTEIN_KINASE_ST"/>
    <property type="match status" value="1"/>
</dbReference>
<proteinExistence type="inferred from homology"/>
<evidence type="ECO:0000256" key="5">
    <source>
        <dbReference type="ARBA" id="ARBA00022679"/>
    </source>
</evidence>
<keyword evidence="15" id="KW-1185">Reference proteome</keyword>
<dbReference type="SMART" id="SM00133">
    <property type="entry name" value="S_TK_X"/>
    <property type="match status" value="1"/>
</dbReference>
<feature type="domain" description="AGC-kinase C-terminal" evidence="13">
    <location>
        <begin position="425"/>
        <end position="496"/>
    </location>
</feature>
<evidence type="ECO:0000256" key="7">
    <source>
        <dbReference type="ARBA" id="ARBA00022777"/>
    </source>
</evidence>
<dbReference type="Pfam" id="PF00169">
    <property type="entry name" value="PH"/>
    <property type="match status" value="1"/>
</dbReference>
<dbReference type="InterPro" id="IPR011993">
    <property type="entry name" value="PH-like_dom_sf"/>
</dbReference>
<keyword evidence="6 9" id="KW-0547">Nucleotide-binding</keyword>
<dbReference type="Gene3D" id="2.30.29.30">
    <property type="entry name" value="Pleckstrin-homology domain (PH domain)/Phosphotyrosine-binding domain (PTB)"/>
    <property type="match status" value="1"/>
</dbReference>
<keyword evidence="3 10" id="KW-0723">Serine/threonine-protein kinase</keyword>
<dbReference type="Gene3D" id="3.30.200.20">
    <property type="entry name" value="Phosphorylase Kinase, domain 1"/>
    <property type="match status" value="1"/>
</dbReference>
<dbReference type="Pfam" id="PF00433">
    <property type="entry name" value="Pkinase_C"/>
    <property type="match status" value="1"/>
</dbReference>
<dbReference type="InterPro" id="IPR001849">
    <property type="entry name" value="PH_domain"/>
</dbReference>
<dbReference type="SUPFAM" id="SSF56112">
    <property type="entry name" value="Protein kinase-like (PK-like)"/>
    <property type="match status" value="1"/>
</dbReference>
<dbReference type="SMART" id="SM00220">
    <property type="entry name" value="S_TKc"/>
    <property type="match status" value="1"/>
</dbReference>
<dbReference type="InterPro" id="IPR000719">
    <property type="entry name" value="Prot_kinase_dom"/>
</dbReference>
<dbReference type="FunFam" id="1.10.510.10:FF:000008">
    <property type="entry name" value="Non-specific serine/threonine protein kinase"/>
    <property type="match status" value="1"/>
</dbReference>
<gene>
    <name evidence="14" type="ORF">RN001_012031</name>
</gene>
<name>A0AAN7SEY1_9COLE</name>
<dbReference type="Pfam" id="PF00069">
    <property type="entry name" value="Pkinase"/>
    <property type="match status" value="1"/>
</dbReference>
<evidence type="ECO:0000259" key="11">
    <source>
        <dbReference type="PROSITE" id="PS50003"/>
    </source>
</evidence>
<sequence>MFSNMYFPFLWSVFKSVTLSCKKKVFGSFKWVTMDRSSCGILKEGWVKKRDEYLKIWKSRYFVLENSGTLFEFKNKTDYDNNSKSKEQYDLRKCEICLLEDFDFNGIVITWQDTSSKITLSANSEDERNEWLGALDSVTEESLFSTLDCDDNQPSNSKTQKIGLKDFEFLQTLGKGAFGKVLLCKQTNTNEIYAIKILKKVLIIQQREVDHILTENQVLKATNHSFLTSLKYSFQTDDFICFVMEYVNGGDLFFHLNKEGSFSEERTKFYAAETLLALSYLHSMGIIYRDLKTENMVLDKDGHIKLVDFGLCKEGVSYGQRTHTFCGTPEYMAPEVIADIEYGQAVDWWGLGIVMYEMICAQLPFYNKNYEILLTLITMKPVEFPGFISTKAKDLISELLVKNPLRRLGAGPNDAEEIKNHVFFKGLNWTAIEERKVPPPFKPQLRSATDTQYFDAEFTSLQVNLSKTNSNKILTPTEDYFQNFSFQDLPDFDSIEQ</sequence>
<evidence type="ECO:0000256" key="3">
    <source>
        <dbReference type="ARBA" id="ARBA00022527"/>
    </source>
</evidence>
<dbReference type="Gene3D" id="1.10.510.10">
    <property type="entry name" value="Transferase(Phosphotransferase) domain 1"/>
    <property type="match status" value="1"/>
</dbReference>
<evidence type="ECO:0000256" key="6">
    <source>
        <dbReference type="ARBA" id="ARBA00022741"/>
    </source>
</evidence>
<dbReference type="PANTHER" id="PTHR24351">
    <property type="entry name" value="RIBOSOMAL PROTEIN S6 KINASE"/>
    <property type="match status" value="1"/>
</dbReference>
<dbReference type="EMBL" id="JARPUR010000005">
    <property type="protein sequence ID" value="KAK4875609.1"/>
    <property type="molecule type" value="Genomic_DNA"/>
</dbReference>
<evidence type="ECO:0000256" key="9">
    <source>
        <dbReference type="PROSITE-ProRule" id="PRU10141"/>
    </source>
</evidence>
<dbReference type="SUPFAM" id="SSF50729">
    <property type="entry name" value="PH domain-like"/>
    <property type="match status" value="1"/>
</dbReference>
<dbReference type="InterPro" id="IPR008271">
    <property type="entry name" value="Ser/Thr_kinase_AS"/>
</dbReference>
<dbReference type="FunFam" id="3.30.200.20:FF:000103">
    <property type="entry name" value="Protein kinase C"/>
    <property type="match status" value="1"/>
</dbReference>
<keyword evidence="7" id="KW-0418">Kinase</keyword>
<dbReference type="AlphaFoldDB" id="A0AAN7SEY1"/>
<dbReference type="SMART" id="SM00233">
    <property type="entry name" value="PH"/>
    <property type="match status" value="1"/>
</dbReference>
<dbReference type="PROSITE" id="PS51285">
    <property type="entry name" value="AGC_KINASE_CTER"/>
    <property type="match status" value="1"/>
</dbReference>
<keyword evidence="8 9" id="KW-0067">ATP-binding</keyword>
<evidence type="ECO:0000259" key="12">
    <source>
        <dbReference type="PROSITE" id="PS50011"/>
    </source>
</evidence>
<accession>A0AAN7SEY1</accession>
<comment type="caution">
    <text evidence="14">The sequence shown here is derived from an EMBL/GenBank/DDBJ whole genome shotgun (WGS) entry which is preliminary data.</text>
</comment>
<dbReference type="InterPro" id="IPR017892">
    <property type="entry name" value="Pkinase_C"/>
</dbReference>
<dbReference type="PROSITE" id="PS50003">
    <property type="entry name" value="PH_DOMAIN"/>
    <property type="match status" value="1"/>
</dbReference>
<dbReference type="Proteomes" id="UP001353858">
    <property type="component" value="Unassembled WGS sequence"/>
</dbReference>
<feature type="binding site" evidence="9">
    <location>
        <position position="196"/>
    </location>
    <ligand>
        <name>ATP</name>
        <dbReference type="ChEBI" id="CHEBI:30616"/>
    </ligand>
</feature>
<reference evidence="15" key="1">
    <citation type="submission" date="2023-01" db="EMBL/GenBank/DDBJ databases">
        <title>Key to firefly adult light organ development and bioluminescence: homeobox transcription factors regulate luciferase expression and transportation to peroxisome.</title>
        <authorList>
            <person name="Fu X."/>
        </authorList>
    </citation>
    <scope>NUCLEOTIDE SEQUENCE [LARGE SCALE GENOMIC DNA]</scope>
</reference>
<dbReference type="InterPro" id="IPR000961">
    <property type="entry name" value="AGC-kinase_C"/>
</dbReference>